<reference evidence="2" key="1">
    <citation type="submission" date="2013-12" db="EMBL/GenBank/DDBJ databases">
        <authorList>
            <person name="Aslett M."/>
        </authorList>
    </citation>
    <scope>NUCLEOTIDE SEQUENCE [LARGE SCALE GENOMIC DNA]</scope>
    <source>
        <strain evidence="2">Lindley</strain>
    </source>
</reference>
<organism evidence="2 3">
    <name type="scientific">Globodera pallida</name>
    <name type="common">Potato cyst nematode worm</name>
    <name type="synonym">Heterodera pallida</name>
    <dbReference type="NCBI Taxonomy" id="36090"/>
    <lineage>
        <taxon>Eukaryota</taxon>
        <taxon>Metazoa</taxon>
        <taxon>Ecdysozoa</taxon>
        <taxon>Nematoda</taxon>
        <taxon>Chromadorea</taxon>
        <taxon>Rhabditida</taxon>
        <taxon>Tylenchina</taxon>
        <taxon>Tylenchomorpha</taxon>
        <taxon>Tylenchoidea</taxon>
        <taxon>Heteroderidae</taxon>
        <taxon>Heteroderinae</taxon>
        <taxon>Globodera</taxon>
    </lineage>
</organism>
<accession>A0A183CT10</accession>
<evidence type="ECO:0000313" key="2">
    <source>
        <dbReference type="Proteomes" id="UP000050741"/>
    </source>
</evidence>
<proteinExistence type="predicted"/>
<reference evidence="3" key="3">
    <citation type="submission" date="2016-06" db="UniProtKB">
        <authorList>
            <consortium name="WormBaseParasite"/>
        </authorList>
    </citation>
    <scope>IDENTIFICATION</scope>
</reference>
<feature type="region of interest" description="Disordered" evidence="1">
    <location>
        <begin position="1"/>
        <end position="26"/>
    </location>
</feature>
<dbReference type="WBParaSite" id="GPLIN_001601800">
    <property type="protein sequence ID" value="GPLIN_001601800"/>
    <property type="gene ID" value="GPLIN_001601800"/>
</dbReference>
<feature type="compositionally biased region" description="Basic and acidic residues" evidence="1">
    <location>
        <begin position="7"/>
        <end position="19"/>
    </location>
</feature>
<protein>
    <submittedName>
        <fullName evidence="3">Homeobox domain-containing protein</fullName>
    </submittedName>
</protein>
<evidence type="ECO:0000256" key="1">
    <source>
        <dbReference type="SAM" id="MobiDB-lite"/>
    </source>
</evidence>
<dbReference type="Proteomes" id="UP000050741">
    <property type="component" value="Unassembled WGS sequence"/>
</dbReference>
<reference evidence="2" key="2">
    <citation type="submission" date="2014-05" db="EMBL/GenBank/DDBJ databases">
        <title>The genome and life-stage specific transcriptomes of Globodera pallida elucidate key aspects of plant parasitism by a cyst nematode.</title>
        <authorList>
            <person name="Cotton J.A."/>
            <person name="Lilley C.J."/>
            <person name="Jones L.M."/>
            <person name="Kikuchi T."/>
            <person name="Reid A.J."/>
            <person name="Thorpe P."/>
            <person name="Tsai I.J."/>
            <person name="Beasley H."/>
            <person name="Blok V."/>
            <person name="Cock P.J.A."/>
            <person name="Van den Akker S.E."/>
            <person name="Holroyd N."/>
            <person name="Hunt M."/>
            <person name="Mantelin S."/>
            <person name="Naghra H."/>
            <person name="Pain A."/>
            <person name="Palomares-Rius J.E."/>
            <person name="Zarowiecki M."/>
            <person name="Berriman M."/>
            <person name="Jones J.T."/>
            <person name="Urwin P.E."/>
        </authorList>
    </citation>
    <scope>NUCLEOTIDE SEQUENCE [LARGE SCALE GENOMIC DNA]</scope>
    <source>
        <strain evidence="2">Lindley</strain>
    </source>
</reference>
<name>A0A183CT10_GLOPA</name>
<evidence type="ECO:0000313" key="3">
    <source>
        <dbReference type="WBParaSite" id="GPLIN_001601800"/>
    </source>
</evidence>
<dbReference type="AlphaFoldDB" id="A0A183CT10"/>
<keyword evidence="2" id="KW-1185">Reference proteome</keyword>
<sequence length="26" mass="3223">FLRQRRYLTETETEAREHPQNTAFVE</sequence>